<dbReference type="Proteomes" id="UP001370490">
    <property type="component" value="Unassembled WGS sequence"/>
</dbReference>
<protein>
    <submittedName>
        <fullName evidence="2">Uncharacterized protein</fullName>
    </submittedName>
</protein>
<evidence type="ECO:0000256" key="1">
    <source>
        <dbReference type="SAM" id="Phobius"/>
    </source>
</evidence>
<name>A0AAN8UV49_9MAGN</name>
<comment type="caution">
    <text evidence="2">The sequence shown here is derived from an EMBL/GenBank/DDBJ whole genome shotgun (WGS) entry which is preliminary data.</text>
</comment>
<keyword evidence="1" id="KW-1133">Transmembrane helix</keyword>
<keyword evidence="3" id="KW-1185">Reference proteome</keyword>
<feature type="transmembrane region" description="Helical" evidence="1">
    <location>
        <begin position="15"/>
        <end position="33"/>
    </location>
</feature>
<sequence length="75" mass="7938">MEVVEEVNTSGGEDWWWWAAASAAQLGWGIASYRRGYAGNSNLMPFKAFAVASLFVGSGASAAISSLRANGSDYD</sequence>
<accession>A0AAN8UV49</accession>
<dbReference type="PANTHER" id="PTHR37744">
    <property type="entry name" value="STAR LIPID TRANSFER-LIKE PROTEIN"/>
    <property type="match status" value="1"/>
</dbReference>
<keyword evidence="1" id="KW-0812">Transmembrane</keyword>
<reference evidence="2 3" key="1">
    <citation type="submission" date="2023-12" db="EMBL/GenBank/DDBJ databases">
        <title>A high-quality genome assembly for Dillenia turbinata (Dilleniales).</title>
        <authorList>
            <person name="Chanderbali A."/>
        </authorList>
    </citation>
    <scope>NUCLEOTIDE SEQUENCE [LARGE SCALE GENOMIC DNA]</scope>
    <source>
        <strain evidence="2">LSX21</strain>
        <tissue evidence="2">Leaf</tissue>
    </source>
</reference>
<organism evidence="2 3">
    <name type="scientific">Dillenia turbinata</name>
    <dbReference type="NCBI Taxonomy" id="194707"/>
    <lineage>
        <taxon>Eukaryota</taxon>
        <taxon>Viridiplantae</taxon>
        <taxon>Streptophyta</taxon>
        <taxon>Embryophyta</taxon>
        <taxon>Tracheophyta</taxon>
        <taxon>Spermatophyta</taxon>
        <taxon>Magnoliopsida</taxon>
        <taxon>eudicotyledons</taxon>
        <taxon>Gunneridae</taxon>
        <taxon>Pentapetalae</taxon>
        <taxon>Dilleniales</taxon>
        <taxon>Dilleniaceae</taxon>
        <taxon>Dillenia</taxon>
    </lineage>
</organism>
<gene>
    <name evidence="2" type="ORF">RJ641_017058</name>
</gene>
<proteinExistence type="predicted"/>
<dbReference type="PANTHER" id="PTHR37744:SF1">
    <property type="entry name" value="STAR LIPID TRANSFER-LIKE PROTEIN"/>
    <property type="match status" value="1"/>
</dbReference>
<dbReference type="AlphaFoldDB" id="A0AAN8UV49"/>
<dbReference type="EMBL" id="JBAMMX010000022">
    <property type="protein sequence ID" value="KAK6918636.1"/>
    <property type="molecule type" value="Genomic_DNA"/>
</dbReference>
<keyword evidence="1" id="KW-0472">Membrane</keyword>
<evidence type="ECO:0000313" key="2">
    <source>
        <dbReference type="EMBL" id="KAK6918636.1"/>
    </source>
</evidence>
<feature type="transmembrane region" description="Helical" evidence="1">
    <location>
        <begin position="45"/>
        <end position="67"/>
    </location>
</feature>
<evidence type="ECO:0000313" key="3">
    <source>
        <dbReference type="Proteomes" id="UP001370490"/>
    </source>
</evidence>